<dbReference type="RefSeq" id="WP_133580818.1">
    <property type="nucleotide sequence ID" value="NZ_SNYJ01000009.1"/>
</dbReference>
<name>A0A4R6TXY6_9BACI</name>
<dbReference type="AlphaFoldDB" id="A0A4R6TXY6"/>
<accession>A0A4R6TXY6</accession>
<proteinExistence type="predicted"/>
<dbReference type="InterPro" id="IPR014852">
    <property type="entry name" value="YwhD"/>
</dbReference>
<protein>
    <submittedName>
        <fullName evidence="1">YwhD-like protein</fullName>
    </submittedName>
</protein>
<dbReference type="Pfam" id="PF08741">
    <property type="entry name" value="YwhD"/>
    <property type="match status" value="1"/>
</dbReference>
<sequence length="170" mass="19024">MSEQKKPGGSQFNILKNDSTDGHGGFGVGALSLENVTPVIIDPEDKEAFIDMGALHARSKVERRLKFVQDRAEVPNGRLYWIVWVTVAKGPEGTYYAGLGGCEIRVNREIKRGYKSMPEHVNNMDKSMKHKVAVEHMDQDSRALLATFLEGYDLGMWERSPSEIQDALKS</sequence>
<dbReference type="OrthoDB" id="2374547at2"/>
<dbReference type="Proteomes" id="UP000295632">
    <property type="component" value="Unassembled WGS sequence"/>
</dbReference>
<dbReference type="EMBL" id="SNYJ01000009">
    <property type="protein sequence ID" value="TDQ38770.1"/>
    <property type="molecule type" value="Genomic_DNA"/>
</dbReference>
<reference evidence="1 2" key="1">
    <citation type="submission" date="2019-03" db="EMBL/GenBank/DDBJ databases">
        <title>Genomic Encyclopedia of Type Strains, Phase IV (KMG-IV): sequencing the most valuable type-strain genomes for metagenomic binning, comparative biology and taxonomic classification.</title>
        <authorList>
            <person name="Goeker M."/>
        </authorList>
    </citation>
    <scope>NUCLEOTIDE SEQUENCE [LARGE SCALE GENOMIC DNA]</scope>
    <source>
        <strain evidence="1 2">DSM 28697</strain>
    </source>
</reference>
<evidence type="ECO:0000313" key="1">
    <source>
        <dbReference type="EMBL" id="TDQ38770.1"/>
    </source>
</evidence>
<comment type="caution">
    <text evidence="1">The sequence shown here is derived from an EMBL/GenBank/DDBJ whole genome shotgun (WGS) entry which is preliminary data.</text>
</comment>
<organism evidence="1 2">
    <name type="scientific">Aureibacillus halotolerans</name>
    <dbReference type="NCBI Taxonomy" id="1508390"/>
    <lineage>
        <taxon>Bacteria</taxon>
        <taxon>Bacillati</taxon>
        <taxon>Bacillota</taxon>
        <taxon>Bacilli</taxon>
        <taxon>Bacillales</taxon>
        <taxon>Bacillaceae</taxon>
        <taxon>Aureibacillus</taxon>
    </lineage>
</organism>
<gene>
    <name evidence="1" type="ORF">EV213_109139</name>
</gene>
<keyword evidence="2" id="KW-1185">Reference proteome</keyword>
<evidence type="ECO:0000313" key="2">
    <source>
        <dbReference type="Proteomes" id="UP000295632"/>
    </source>
</evidence>